<evidence type="ECO:0000256" key="1">
    <source>
        <dbReference type="ARBA" id="ARBA00022723"/>
    </source>
</evidence>
<organism evidence="7 8">
    <name type="scientific">Caerostris darwini</name>
    <dbReference type="NCBI Taxonomy" id="1538125"/>
    <lineage>
        <taxon>Eukaryota</taxon>
        <taxon>Metazoa</taxon>
        <taxon>Ecdysozoa</taxon>
        <taxon>Arthropoda</taxon>
        <taxon>Chelicerata</taxon>
        <taxon>Arachnida</taxon>
        <taxon>Araneae</taxon>
        <taxon>Araneomorphae</taxon>
        <taxon>Entelegynae</taxon>
        <taxon>Araneoidea</taxon>
        <taxon>Araneidae</taxon>
        <taxon>Caerostris</taxon>
    </lineage>
</organism>
<dbReference type="EMBL" id="BPLQ01013974">
    <property type="protein sequence ID" value="GIY76286.1"/>
    <property type="molecule type" value="Genomic_DNA"/>
</dbReference>
<protein>
    <submittedName>
        <fullName evidence="7">U1-type domain-containing protein</fullName>
    </submittedName>
</protein>
<feature type="compositionally biased region" description="Basic and acidic residues" evidence="5">
    <location>
        <begin position="285"/>
        <end position="295"/>
    </location>
</feature>
<dbReference type="Pfam" id="PF12171">
    <property type="entry name" value="zf-C2H2_jaz"/>
    <property type="match status" value="1"/>
</dbReference>
<feature type="compositionally biased region" description="Basic residues" evidence="5">
    <location>
        <begin position="61"/>
        <end position="71"/>
    </location>
</feature>
<keyword evidence="4" id="KW-0694">RNA-binding</keyword>
<dbReference type="Proteomes" id="UP001054837">
    <property type="component" value="Unassembled WGS sequence"/>
</dbReference>
<dbReference type="PROSITE" id="PS00028">
    <property type="entry name" value="ZINC_FINGER_C2H2_1"/>
    <property type="match status" value="1"/>
</dbReference>
<feature type="compositionally biased region" description="Polar residues" evidence="5">
    <location>
        <begin position="555"/>
        <end position="570"/>
    </location>
</feature>
<dbReference type="SUPFAM" id="SSF57667">
    <property type="entry name" value="beta-beta-alpha zinc fingers"/>
    <property type="match status" value="1"/>
</dbReference>
<dbReference type="PANTHER" id="PTHR45762">
    <property type="entry name" value="ZINC FINGER RNA-BINDING PROTEIN"/>
    <property type="match status" value="1"/>
</dbReference>
<evidence type="ECO:0000256" key="2">
    <source>
        <dbReference type="ARBA" id="ARBA00022771"/>
    </source>
</evidence>
<proteinExistence type="predicted"/>
<dbReference type="PANTHER" id="PTHR45762:SF3">
    <property type="entry name" value="ZINC-FINGER PROTEIN AT 72D, ISOFORM B"/>
    <property type="match status" value="1"/>
</dbReference>
<feature type="compositionally biased region" description="Polar residues" evidence="5">
    <location>
        <begin position="580"/>
        <end position="599"/>
    </location>
</feature>
<feature type="region of interest" description="Disordered" evidence="5">
    <location>
        <begin position="340"/>
        <end position="360"/>
    </location>
</feature>
<feature type="compositionally biased region" description="Basic and acidic residues" evidence="5">
    <location>
        <begin position="13"/>
        <end position="36"/>
    </location>
</feature>
<dbReference type="InterPro" id="IPR036236">
    <property type="entry name" value="Znf_C2H2_sf"/>
</dbReference>
<keyword evidence="2" id="KW-0863">Zinc-finger</keyword>
<dbReference type="GO" id="GO:0008270">
    <property type="term" value="F:zinc ion binding"/>
    <property type="evidence" value="ECO:0007669"/>
    <property type="project" value="UniProtKB-KW"/>
</dbReference>
<keyword evidence="3" id="KW-0862">Zinc</keyword>
<feature type="domain" description="DRBM" evidence="6">
    <location>
        <begin position="598"/>
        <end position="620"/>
    </location>
</feature>
<dbReference type="InterPro" id="IPR013087">
    <property type="entry name" value="Znf_C2H2_type"/>
</dbReference>
<dbReference type="GO" id="GO:0071011">
    <property type="term" value="C:precatalytic spliceosome"/>
    <property type="evidence" value="ECO:0007669"/>
    <property type="project" value="TreeGrafter"/>
</dbReference>
<accession>A0AAV4W154</accession>
<reference evidence="7 8" key="1">
    <citation type="submission" date="2021-06" db="EMBL/GenBank/DDBJ databases">
        <title>Caerostris darwini draft genome.</title>
        <authorList>
            <person name="Kono N."/>
            <person name="Arakawa K."/>
        </authorList>
    </citation>
    <scope>NUCLEOTIDE SEQUENCE [LARGE SCALE GENOMIC DNA]</scope>
</reference>
<dbReference type="Gene3D" id="3.30.160.60">
    <property type="entry name" value="Classic Zinc Finger"/>
    <property type="match status" value="1"/>
</dbReference>
<evidence type="ECO:0000256" key="3">
    <source>
        <dbReference type="ARBA" id="ARBA00022833"/>
    </source>
</evidence>
<dbReference type="SMART" id="SM00355">
    <property type="entry name" value="ZnF_C2H2"/>
    <property type="match status" value="2"/>
</dbReference>
<dbReference type="Gene3D" id="3.30.160.20">
    <property type="match status" value="1"/>
</dbReference>
<dbReference type="SMART" id="SM00451">
    <property type="entry name" value="ZnF_U1"/>
    <property type="match status" value="2"/>
</dbReference>
<evidence type="ECO:0000313" key="7">
    <source>
        <dbReference type="EMBL" id="GIY76286.1"/>
    </source>
</evidence>
<evidence type="ECO:0000256" key="4">
    <source>
        <dbReference type="PROSITE-ProRule" id="PRU00266"/>
    </source>
</evidence>
<evidence type="ECO:0000259" key="6">
    <source>
        <dbReference type="PROSITE" id="PS50137"/>
    </source>
</evidence>
<sequence>MNKSTLSLYAALSKEDKKYHEKKKPAQDPQKSDNKVKVPRSPSSSPPPRDKNGAHSGSRSPPRKKRKRAHSKSSSPDIKIIKEQKIKKKIDVPITIYGDLYCEFCDAHMNSEYMWESHIQGKRHLKNSRKSDLGAQSDSKYENIDEIPIIQSEINKEPGPIVGLDYVSEIQRLHQDPLYQCFLCSACLSSSSSIIDHLYGLKHKMAFLKKHDAEKFHLIEESKLGKSYTDSIVTECIAQHEAKSRGKITVKKEKSKLRLSSERRSDCDDYFDRKTKCKEQKKRHNRDDRDDDLPKRYRRYSSSAERNIYDGSPDGRRSRYKESFNRDNWTLMETRYGYTAPRDSSERIPNNLRDDPADRHGDLRNVLDQRRSVFNSHELSSSGKINSITNELLHLTDELTPAVFLKLALLKLEIIIIKDDEERMLLEKVIKKATSALDGFYEKLFIKKEDANTNKPPNIESNFVDNLDNFIGHYKYRKTTNENSQQQFRNNILPSKYDRSLSYNHNYVQQPTSHKSVPYQYFPTEFPFGPASSSSADYPVRTHNNVEWNPPHSMQARSEQFFSSNPSSIPGLTLTDDYVNRQSPASSQSSLGDLTTNGTGPDKKTAKRNASEAMLQRMGYSRPIISPGKPTVKSSNMEEMEVAMQLKIAVKSSSSVVQEW</sequence>
<gene>
    <name evidence="7" type="ORF">CDAR_557512</name>
</gene>
<dbReference type="SUPFAM" id="SSF54768">
    <property type="entry name" value="dsRNA-binding domain-like"/>
    <property type="match status" value="1"/>
</dbReference>
<dbReference type="AlphaFoldDB" id="A0AAV4W154"/>
<dbReference type="GO" id="GO:0003725">
    <property type="term" value="F:double-stranded RNA binding"/>
    <property type="evidence" value="ECO:0007669"/>
    <property type="project" value="TreeGrafter"/>
</dbReference>
<feature type="region of interest" description="Disordered" evidence="5">
    <location>
        <begin position="1"/>
        <end position="80"/>
    </location>
</feature>
<feature type="region of interest" description="Disordered" evidence="5">
    <location>
        <begin position="278"/>
        <end position="320"/>
    </location>
</feature>
<evidence type="ECO:0000313" key="8">
    <source>
        <dbReference type="Proteomes" id="UP001054837"/>
    </source>
</evidence>
<feature type="region of interest" description="Disordered" evidence="5">
    <location>
        <begin position="542"/>
        <end position="617"/>
    </location>
</feature>
<keyword evidence="1" id="KW-0479">Metal-binding</keyword>
<dbReference type="GO" id="GO:0003727">
    <property type="term" value="F:single-stranded RNA binding"/>
    <property type="evidence" value="ECO:0007669"/>
    <property type="project" value="TreeGrafter"/>
</dbReference>
<dbReference type="InterPro" id="IPR022755">
    <property type="entry name" value="Znf_C2H2_jaz"/>
</dbReference>
<comment type="caution">
    <text evidence="7">The sequence shown here is derived from an EMBL/GenBank/DDBJ whole genome shotgun (WGS) entry which is preliminary data.</text>
</comment>
<dbReference type="InterPro" id="IPR003604">
    <property type="entry name" value="Matrin/U1-like-C_Znf_C2H2"/>
</dbReference>
<keyword evidence="8" id="KW-1185">Reference proteome</keyword>
<name>A0AAV4W154_9ARAC</name>
<dbReference type="InterPro" id="IPR014720">
    <property type="entry name" value="dsRBD_dom"/>
</dbReference>
<evidence type="ECO:0000256" key="5">
    <source>
        <dbReference type="SAM" id="MobiDB-lite"/>
    </source>
</evidence>
<dbReference type="PROSITE" id="PS50137">
    <property type="entry name" value="DS_RBD"/>
    <property type="match status" value="1"/>
</dbReference>